<evidence type="ECO:0000256" key="4">
    <source>
        <dbReference type="ARBA" id="ARBA00022452"/>
    </source>
</evidence>
<keyword evidence="6" id="KW-0472">Membrane</keyword>
<evidence type="ECO:0000256" key="1">
    <source>
        <dbReference type="ARBA" id="ARBA00004442"/>
    </source>
</evidence>
<evidence type="ECO:0000256" key="3">
    <source>
        <dbReference type="ARBA" id="ARBA00022448"/>
    </source>
</evidence>
<keyword evidence="4" id="KW-1134">Transmembrane beta strand</keyword>
<keyword evidence="5" id="KW-0812">Transmembrane</keyword>
<keyword evidence="7" id="KW-0998">Cell outer membrane</keyword>
<proteinExistence type="inferred from homology"/>
<dbReference type="RefSeq" id="WP_202858413.1">
    <property type="nucleotide sequence ID" value="NZ_JAEUGD010000066.1"/>
</dbReference>
<evidence type="ECO:0000256" key="7">
    <source>
        <dbReference type="ARBA" id="ARBA00023237"/>
    </source>
</evidence>
<sequence length="457" mass="52270">MKYNYLILILFMFLAASLKAVGQQELSLSEAIQLGLERNYDINIEKKNVEIAENNNSWGQAGRYPTITLNLNQNNSLTDNVKTASPFQLQDQTISNSLNPSVNLDWTLFNGFKINMSKHRLEQLQAQSKGNAEIVIANAIQSIILGYYKAVLEKERLEEFQKQLHLSRDKYEYTKIKSDIGSAVSTDLLLEETNYLTDSTNFINQELNYRNAIRDLNVLLAEQDVDKTYVLTDELEVEIQTYEMADLMSKLNAQNVDLKKQYIAQRILDYDVAISRADKYPRLSFSAGYSHNRSRVDLSNATFPSSDGTSTPGPSDPLNAITDTYFGNFTLSFTLFNGGKINRAIENTLITEDIENIRTERLQNTLYRDLAKAHDEYEIRTRLYRISDRRMQATEKNLQISEEKFKNGTINSFDYRTVQNDNLTAAIQELQSLYNVIDSKVSLMRLTGGIIETYLSE</sequence>
<evidence type="ECO:0000256" key="6">
    <source>
        <dbReference type="ARBA" id="ARBA00023136"/>
    </source>
</evidence>
<comment type="similarity">
    <text evidence="2">Belongs to the outer membrane factor (OMF) (TC 1.B.17) family.</text>
</comment>
<evidence type="ECO:0000256" key="5">
    <source>
        <dbReference type="ARBA" id="ARBA00022692"/>
    </source>
</evidence>
<protein>
    <submittedName>
        <fullName evidence="8">TolC family protein</fullName>
    </submittedName>
</protein>
<comment type="subcellular location">
    <subcellularLocation>
        <location evidence="1">Cell outer membrane</location>
    </subcellularLocation>
</comment>
<keyword evidence="9" id="KW-1185">Reference proteome</keyword>
<dbReference type="EMBL" id="JAEUGD010000066">
    <property type="protein sequence ID" value="MBL6448873.1"/>
    <property type="molecule type" value="Genomic_DNA"/>
</dbReference>
<dbReference type="GO" id="GO:0015562">
    <property type="term" value="F:efflux transmembrane transporter activity"/>
    <property type="evidence" value="ECO:0007669"/>
    <property type="project" value="InterPro"/>
</dbReference>
<keyword evidence="3" id="KW-0813">Transport</keyword>
<dbReference type="PANTHER" id="PTHR30026:SF20">
    <property type="entry name" value="OUTER MEMBRANE PROTEIN TOLC"/>
    <property type="match status" value="1"/>
</dbReference>
<dbReference type="AlphaFoldDB" id="A0A937G1P8"/>
<dbReference type="Proteomes" id="UP000614216">
    <property type="component" value="Unassembled WGS sequence"/>
</dbReference>
<evidence type="ECO:0000313" key="9">
    <source>
        <dbReference type="Proteomes" id="UP000614216"/>
    </source>
</evidence>
<gene>
    <name evidence="8" type="ORF">JMN32_21350</name>
</gene>
<dbReference type="SUPFAM" id="SSF56954">
    <property type="entry name" value="Outer membrane efflux proteins (OEP)"/>
    <property type="match status" value="1"/>
</dbReference>
<evidence type="ECO:0000256" key="2">
    <source>
        <dbReference type="ARBA" id="ARBA00007613"/>
    </source>
</evidence>
<dbReference type="GO" id="GO:0009279">
    <property type="term" value="C:cell outer membrane"/>
    <property type="evidence" value="ECO:0007669"/>
    <property type="project" value="UniProtKB-SubCell"/>
</dbReference>
<comment type="caution">
    <text evidence="8">The sequence shown here is derived from an EMBL/GenBank/DDBJ whole genome shotgun (WGS) entry which is preliminary data.</text>
</comment>
<dbReference type="GO" id="GO:1990281">
    <property type="term" value="C:efflux pump complex"/>
    <property type="evidence" value="ECO:0007669"/>
    <property type="project" value="TreeGrafter"/>
</dbReference>
<reference evidence="8" key="1">
    <citation type="submission" date="2021-01" db="EMBL/GenBank/DDBJ databases">
        <title>Fulvivirga kasyanovii gen. nov., sp nov., a novel member of the phylum Bacteroidetes isolated from seawater in a mussel farm.</title>
        <authorList>
            <person name="Zhao L.-H."/>
            <person name="Wang Z.-J."/>
        </authorList>
    </citation>
    <scope>NUCLEOTIDE SEQUENCE</scope>
    <source>
        <strain evidence="8">29W222</strain>
    </source>
</reference>
<name>A0A937G1P8_9BACT</name>
<dbReference type="GO" id="GO:0015288">
    <property type="term" value="F:porin activity"/>
    <property type="evidence" value="ECO:0007669"/>
    <property type="project" value="TreeGrafter"/>
</dbReference>
<dbReference type="Gene3D" id="1.20.1600.10">
    <property type="entry name" value="Outer membrane efflux proteins (OEP)"/>
    <property type="match status" value="1"/>
</dbReference>
<dbReference type="Pfam" id="PF02321">
    <property type="entry name" value="OEP"/>
    <property type="match status" value="2"/>
</dbReference>
<dbReference type="InterPro" id="IPR051906">
    <property type="entry name" value="TolC-like"/>
</dbReference>
<accession>A0A937G1P8</accession>
<evidence type="ECO:0000313" key="8">
    <source>
        <dbReference type="EMBL" id="MBL6448873.1"/>
    </source>
</evidence>
<organism evidence="8 9">
    <name type="scientific">Fulvivirga marina</name>
    <dbReference type="NCBI Taxonomy" id="2494733"/>
    <lineage>
        <taxon>Bacteria</taxon>
        <taxon>Pseudomonadati</taxon>
        <taxon>Bacteroidota</taxon>
        <taxon>Cytophagia</taxon>
        <taxon>Cytophagales</taxon>
        <taxon>Fulvivirgaceae</taxon>
        <taxon>Fulvivirga</taxon>
    </lineage>
</organism>
<dbReference type="InterPro" id="IPR003423">
    <property type="entry name" value="OMP_efflux"/>
</dbReference>
<dbReference type="PANTHER" id="PTHR30026">
    <property type="entry name" value="OUTER MEMBRANE PROTEIN TOLC"/>
    <property type="match status" value="1"/>
</dbReference>